<dbReference type="Pfam" id="PF11799">
    <property type="entry name" value="IMS_C"/>
    <property type="match status" value="1"/>
</dbReference>
<dbReference type="InterPro" id="IPR017961">
    <property type="entry name" value="DNA_pol_Y-fam_little_finger"/>
</dbReference>
<proteinExistence type="inferred from homology"/>
<dbReference type="InterPro" id="IPR022880">
    <property type="entry name" value="DNApol_IV"/>
</dbReference>
<comment type="subcellular location">
    <subcellularLocation>
        <location evidence="1">Cytoplasm</location>
    </subcellularLocation>
</comment>
<evidence type="ECO:0000256" key="2">
    <source>
        <dbReference type="SAM" id="MobiDB-lite"/>
    </source>
</evidence>
<dbReference type="InterPro" id="IPR043128">
    <property type="entry name" value="Rev_trsase/Diguanyl_cyclase"/>
</dbReference>
<sequence length="453" mass="48717">MAERGDPRLPGVADDDPDRVICHVDMDCFYAACERLRKPELRGEPVVVGMGYEPGESHGAVATASYEARAHGIESAQGITTALDRLPRVEDVDDPDDTDAVGHYCAVDMEFYETISDEVRSVLDDCADTVRAVSIDEAYLDVTDRTGWERVNDRTLAEGYARHVKERIHESVGVVASVGVAPTMSAAKVASDHDKPDGLVVVEPGEVREFFAPLDVEAVHGVGPVTARELREIEIETAGDLAAADPDVLAPFGERGREIWEFARGDDHRPVTPVGRPKSLSRESAFTEATADTDAKRDRVTTLAAAVADRADREDALYQTIGIKVVTPPFDVNTRARSLPGPVADADLVDDVALSLLSEFHEADVRKLGVRVSNLAFAAGEQSDLDGWETVEPVDEQADGRSDGGTDPTDETGSIGAAELTEWTNEDSNTDEERSGAGSSQGQRTLGEFDADG</sequence>
<organism evidence="4 5">
    <name type="scientific">Halococcus salifodinae DSM 8989</name>
    <dbReference type="NCBI Taxonomy" id="1227456"/>
    <lineage>
        <taxon>Archaea</taxon>
        <taxon>Methanobacteriati</taxon>
        <taxon>Methanobacteriota</taxon>
        <taxon>Stenosarchaea group</taxon>
        <taxon>Halobacteria</taxon>
        <taxon>Halobacteriales</taxon>
        <taxon>Halococcaceae</taxon>
        <taxon>Halococcus</taxon>
    </lineage>
</organism>
<keyword evidence="1" id="KW-0227">DNA damage</keyword>
<comment type="similarity">
    <text evidence="1">Belongs to the DNA polymerase type-Y family.</text>
</comment>
<keyword evidence="1" id="KW-0239">DNA-directed DNA polymerase</keyword>
<keyword evidence="1" id="KW-0515">Mutator protein</keyword>
<feature type="binding site" evidence="1">
    <location>
        <position position="25"/>
    </location>
    <ligand>
        <name>Mg(2+)</name>
        <dbReference type="ChEBI" id="CHEBI:18420"/>
    </ligand>
</feature>
<evidence type="ECO:0000259" key="3">
    <source>
        <dbReference type="PROSITE" id="PS50173"/>
    </source>
</evidence>
<dbReference type="GO" id="GO:0003684">
    <property type="term" value="F:damaged DNA binding"/>
    <property type="evidence" value="ECO:0007669"/>
    <property type="project" value="InterPro"/>
</dbReference>
<name>M0MWG6_9EURY</name>
<accession>M0MWG6</accession>
<dbReference type="AlphaFoldDB" id="M0MWG6"/>
<dbReference type="GO" id="GO:0005737">
    <property type="term" value="C:cytoplasm"/>
    <property type="evidence" value="ECO:0007669"/>
    <property type="project" value="UniProtKB-SubCell"/>
</dbReference>
<keyword evidence="1" id="KW-0963">Cytoplasm</keyword>
<dbReference type="CDD" id="cd03586">
    <property type="entry name" value="PolY_Pol_IV_kappa"/>
    <property type="match status" value="1"/>
</dbReference>
<dbReference type="STRING" id="1227456.C450_15198"/>
<dbReference type="HAMAP" id="MF_01113">
    <property type="entry name" value="DNApol_IV"/>
    <property type="match status" value="1"/>
</dbReference>
<dbReference type="SUPFAM" id="SSF100879">
    <property type="entry name" value="Lesion bypass DNA polymerase (Y-family), little finger domain"/>
    <property type="match status" value="1"/>
</dbReference>
<feature type="site" description="Substrate discrimination" evidence="1">
    <location>
        <position position="30"/>
    </location>
</feature>
<dbReference type="Gene3D" id="3.40.1170.60">
    <property type="match status" value="1"/>
</dbReference>
<keyword evidence="1" id="KW-0479">Metal-binding</keyword>
<keyword evidence="1" id="KW-0235">DNA replication</keyword>
<comment type="catalytic activity">
    <reaction evidence="1">
        <text>DNA(n) + a 2'-deoxyribonucleoside 5'-triphosphate = DNA(n+1) + diphosphate</text>
        <dbReference type="Rhea" id="RHEA:22508"/>
        <dbReference type="Rhea" id="RHEA-COMP:17339"/>
        <dbReference type="Rhea" id="RHEA-COMP:17340"/>
        <dbReference type="ChEBI" id="CHEBI:33019"/>
        <dbReference type="ChEBI" id="CHEBI:61560"/>
        <dbReference type="ChEBI" id="CHEBI:173112"/>
        <dbReference type="EC" id="2.7.7.7"/>
    </reaction>
</comment>
<dbReference type="GO" id="GO:0000287">
    <property type="term" value="F:magnesium ion binding"/>
    <property type="evidence" value="ECO:0007669"/>
    <property type="project" value="UniProtKB-UniRule"/>
</dbReference>
<dbReference type="GO" id="GO:0006261">
    <property type="term" value="P:DNA-templated DNA replication"/>
    <property type="evidence" value="ECO:0007669"/>
    <property type="project" value="UniProtKB-UniRule"/>
</dbReference>
<dbReference type="Gene3D" id="1.10.150.20">
    <property type="entry name" value="5' to 3' exonuclease, C-terminal subdomain"/>
    <property type="match status" value="1"/>
</dbReference>
<dbReference type="EMBL" id="AOME01000074">
    <property type="protein sequence ID" value="EMA50062.1"/>
    <property type="molecule type" value="Genomic_DNA"/>
</dbReference>
<keyword evidence="5" id="KW-1185">Reference proteome</keyword>
<dbReference type="SUPFAM" id="SSF56672">
    <property type="entry name" value="DNA/RNA polymerases"/>
    <property type="match status" value="1"/>
</dbReference>
<dbReference type="InterPro" id="IPR001126">
    <property type="entry name" value="UmuC"/>
</dbReference>
<evidence type="ECO:0000313" key="4">
    <source>
        <dbReference type="EMBL" id="EMA50062.1"/>
    </source>
</evidence>
<reference evidence="4 5" key="1">
    <citation type="journal article" date="2014" name="PLoS Genet.">
        <title>Phylogenetically driven sequencing of extremely halophilic archaea reveals strategies for static and dynamic osmo-response.</title>
        <authorList>
            <person name="Becker E.A."/>
            <person name="Seitzer P.M."/>
            <person name="Tritt A."/>
            <person name="Larsen D."/>
            <person name="Krusor M."/>
            <person name="Yao A.I."/>
            <person name="Wu D."/>
            <person name="Madern D."/>
            <person name="Eisen J.A."/>
            <person name="Darling A.E."/>
            <person name="Facciotti M.T."/>
        </authorList>
    </citation>
    <scope>NUCLEOTIDE SEQUENCE [LARGE SCALE GENOMIC DNA]</scope>
    <source>
        <strain evidence="4 5">DSM 8989</strain>
    </source>
</reference>
<keyword evidence="1" id="KW-0808">Transferase</keyword>
<evidence type="ECO:0000313" key="5">
    <source>
        <dbReference type="Proteomes" id="UP000011625"/>
    </source>
</evidence>
<dbReference type="GO" id="GO:0003887">
    <property type="term" value="F:DNA-directed DNA polymerase activity"/>
    <property type="evidence" value="ECO:0007669"/>
    <property type="project" value="UniProtKB-UniRule"/>
</dbReference>
<comment type="cofactor">
    <cofactor evidence="1">
        <name>Mg(2+)</name>
        <dbReference type="ChEBI" id="CHEBI:18420"/>
    </cofactor>
    <text evidence="1">Binds 2 magnesium ions per subunit.</text>
</comment>
<comment type="caution">
    <text evidence="4">The sequence shown here is derived from an EMBL/GenBank/DDBJ whole genome shotgun (WGS) entry which is preliminary data.</text>
</comment>
<keyword evidence="1" id="KW-0238">DNA-binding</keyword>
<dbReference type="InterPro" id="IPR050116">
    <property type="entry name" value="DNA_polymerase-Y"/>
</dbReference>
<comment type="subunit">
    <text evidence="1">Monomer.</text>
</comment>
<evidence type="ECO:0000256" key="1">
    <source>
        <dbReference type="HAMAP-Rule" id="MF_01113"/>
    </source>
</evidence>
<dbReference type="PATRIC" id="fig|1227456.3.peg.3081"/>
<dbReference type="Gene3D" id="3.30.70.270">
    <property type="match status" value="1"/>
</dbReference>
<dbReference type="PROSITE" id="PS50173">
    <property type="entry name" value="UMUC"/>
    <property type="match status" value="1"/>
</dbReference>
<dbReference type="GO" id="GO:0042276">
    <property type="term" value="P:error-prone translesion synthesis"/>
    <property type="evidence" value="ECO:0007669"/>
    <property type="project" value="TreeGrafter"/>
</dbReference>
<dbReference type="Gene3D" id="3.30.1490.100">
    <property type="entry name" value="DNA polymerase, Y-family, little finger domain"/>
    <property type="match status" value="1"/>
</dbReference>
<dbReference type="Proteomes" id="UP000011625">
    <property type="component" value="Unassembled WGS sequence"/>
</dbReference>
<feature type="region of interest" description="Disordered" evidence="2">
    <location>
        <begin position="268"/>
        <end position="293"/>
    </location>
</feature>
<keyword evidence="1" id="KW-0234">DNA repair</keyword>
<feature type="domain" description="UmuC" evidence="3">
    <location>
        <begin position="21"/>
        <end position="223"/>
    </location>
</feature>
<dbReference type="PANTHER" id="PTHR11076">
    <property type="entry name" value="DNA REPAIR POLYMERASE UMUC / TRANSFERASE FAMILY MEMBER"/>
    <property type="match status" value="1"/>
</dbReference>
<dbReference type="InterPro" id="IPR043502">
    <property type="entry name" value="DNA/RNA_pol_sf"/>
</dbReference>
<dbReference type="InterPro" id="IPR036775">
    <property type="entry name" value="DNA_pol_Y-fam_lit_finger_sf"/>
</dbReference>
<protein>
    <recommendedName>
        <fullName evidence="1">DNA polymerase IV</fullName>
        <shortName evidence="1">Pol IV</shortName>
        <ecNumber evidence="1">2.7.7.7</ecNumber>
    </recommendedName>
</protein>
<dbReference type="NCBIfam" id="NF002677">
    <property type="entry name" value="PRK02406.1"/>
    <property type="match status" value="1"/>
</dbReference>
<feature type="region of interest" description="Disordered" evidence="2">
    <location>
        <begin position="395"/>
        <end position="453"/>
    </location>
</feature>
<gene>
    <name evidence="1" type="primary">dbh</name>
    <name evidence="4" type="ORF">C450_15198</name>
</gene>
<keyword evidence="1" id="KW-0460">Magnesium</keyword>
<dbReference type="Pfam" id="PF00817">
    <property type="entry name" value="IMS"/>
    <property type="match status" value="1"/>
</dbReference>
<comment type="function">
    <text evidence="1">Poorly processive, error-prone DNA polymerase involved in untargeted mutagenesis. Copies undamaged DNA at stalled replication forks, which arise in vivo from mismatched or misaligned primer ends. These misaligned primers can be extended by PolIV. Exhibits no 3'-5' exonuclease (proofreading) activity. May be involved in translesional synthesis.</text>
</comment>
<dbReference type="PANTHER" id="PTHR11076:SF33">
    <property type="entry name" value="DNA POLYMERASE KAPPA"/>
    <property type="match status" value="1"/>
</dbReference>
<dbReference type="GO" id="GO:0006281">
    <property type="term" value="P:DNA repair"/>
    <property type="evidence" value="ECO:0007669"/>
    <property type="project" value="UniProtKB-UniRule"/>
</dbReference>
<feature type="active site" evidence="1">
    <location>
        <position position="137"/>
    </location>
</feature>
<dbReference type="OrthoDB" id="372207at2157"/>
<keyword evidence="1" id="KW-0548">Nucleotidyltransferase</keyword>
<dbReference type="EC" id="2.7.7.7" evidence="1"/>
<feature type="binding site" evidence="1">
    <location>
        <position position="136"/>
    </location>
    <ligand>
        <name>Mg(2+)</name>
        <dbReference type="ChEBI" id="CHEBI:18420"/>
    </ligand>
</feature>
<dbReference type="RefSeq" id="WP_005044711.1">
    <property type="nucleotide sequence ID" value="NZ_AOME01000074.1"/>
</dbReference>